<evidence type="ECO:0000313" key="2">
    <source>
        <dbReference type="EMBL" id="TWU58774.1"/>
    </source>
</evidence>
<dbReference type="SUPFAM" id="SSF53756">
    <property type="entry name" value="UDP-Glycosyltransferase/glycogen phosphorylase"/>
    <property type="match status" value="1"/>
</dbReference>
<keyword evidence="2" id="KW-0808">Transferase</keyword>
<proteinExistence type="predicted"/>
<reference evidence="2 3" key="1">
    <citation type="submission" date="2019-02" db="EMBL/GenBank/DDBJ databases">
        <title>Deep-cultivation of Planctomycetes and their phenomic and genomic characterization uncovers novel biology.</title>
        <authorList>
            <person name="Wiegand S."/>
            <person name="Jogler M."/>
            <person name="Boedeker C."/>
            <person name="Pinto D."/>
            <person name="Vollmers J."/>
            <person name="Rivas-Marin E."/>
            <person name="Kohn T."/>
            <person name="Peeters S.H."/>
            <person name="Heuer A."/>
            <person name="Rast P."/>
            <person name="Oberbeckmann S."/>
            <person name="Bunk B."/>
            <person name="Jeske O."/>
            <person name="Meyerdierks A."/>
            <person name="Storesund J.E."/>
            <person name="Kallscheuer N."/>
            <person name="Luecker S."/>
            <person name="Lage O.M."/>
            <person name="Pohl T."/>
            <person name="Merkel B.J."/>
            <person name="Hornburger P."/>
            <person name="Mueller R.-W."/>
            <person name="Bruemmer F."/>
            <person name="Labrenz M."/>
            <person name="Spormann A.M."/>
            <person name="Op Den Camp H."/>
            <person name="Overmann J."/>
            <person name="Amann R."/>
            <person name="Jetten M.S.M."/>
            <person name="Mascher T."/>
            <person name="Medema M.H."/>
            <person name="Devos D.P."/>
            <person name="Kaster A.-K."/>
            <person name="Ovreas L."/>
            <person name="Rohde M."/>
            <person name="Galperin M.Y."/>
            <person name="Jogler C."/>
        </authorList>
    </citation>
    <scope>NUCLEOTIDE SEQUENCE [LARGE SCALE GENOMIC DNA]</scope>
    <source>
        <strain evidence="2 3">Poly51</strain>
    </source>
</reference>
<dbReference type="GO" id="GO:0016757">
    <property type="term" value="F:glycosyltransferase activity"/>
    <property type="evidence" value="ECO:0007669"/>
    <property type="project" value="UniProtKB-KW"/>
</dbReference>
<dbReference type="Proteomes" id="UP000318288">
    <property type="component" value="Unassembled WGS sequence"/>
</dbReference>
<dbReference type="InterPro" id="IPR050194">
    <property type="entry name" value="Glycosyltransferase_grp1"/>
</dbReference>
<protein>
    <submittedName>
        <fullName evidence="2">Putative teichuronic acid biosynthesis glycosyltransferase TuaC</fullName>
        <ecNumber evidence="2">2.4.-.-</ecNumber>
    </submittedName>
</protein>
<dbReference type="PANTHER" id="PTHR45947">
    <property type="entry name" value="SULFOQUINOVOSYL TRANSFERASE SQD2"/>
    <property type="match status" value="1"/>
</dbReference>
<keyword evidence="2" id="KW-0328">Glycosyltransferase</keyword>
<dbReference type="Pfam" id="PF13692">
    <property type="entry name" value="Glyco_trans_1_4"/>
    <property type="match status" value="1"/>
</dbReference>
<dbReference type="CDD" id="cd03811">
    <property type="entry name" value="GT4_GT28_WabH-like"/>
    <property type="match status" value="1"/>
</dbReference>
<comment type="caution">
    <text evidence="2">The sequence shown here is derived from an EMBL/GenBank/DDBJ whole genome shotgun (WGS) entry which is preliminary data.</text>
</comment>
<dbReference type="InterPro" id="IPR028098">
    <property type="entry name" value="Glyco_trans_4-like_N"/>
</dbReference>
<sequence length="394" mass="43533">MSESQRQNPARRINVLLMISSMRGGGSEQQTLLLLRHLDRTRFTPHLYVLTRDGEWMDQIPGDVIVHSFDDAPSTSGIYFPGRELRRQVSHVESVLQSNSIDVIYDRTFHMTMIAGPAARSVGVPRVSTIVSPPEHALPLVESRFVELKRRRLAKAYRQSFRVVAVSRQAAESAHRYYGLTEQIIQVIPNPVDVHALTRSIENAASIAKSDDETTLVCVGRMSTEKGHGDLIDAMIELEDRSKDLPKIRLRLIGDGPLRGELESAWGAAPRRNVIEFLGRQGQPAGWISTADALVLPSHFEGMPNVVLEAMALGTPVIATRAGGTVELEHDEPTILWAEPRSPHSLAVAIENFLVDRASAADRTDAALQMIQTHHDVHKATGRVEQLFGAAVEP</sequence>
<accession>A0A5C6FF00</accession>
<feature type="domain" description="Glycosyltransferase subfamily 4-like N-terminal" evidence="1">
    <location>
        <begin position="25"/>
        <end position="194"/>
    </location>
</feature>
<dbReference type="Pfam" id="PF13439">
    <property type="entry name" value="Glyco_transf_4"/>
    <property type="match status" value="1"/>
</dbReference>
<dbReference type="EMBL" id="SJPW01000002">
    <property type="protein sequence ID" value="TWU58774.1"/>
    <property type="molecule type" value="Genomic_DNA"/>
</dbReference>
<organism evidence="2 3">
    <name type="scientific">Rubripirellula tenax</name>
    <dbReference type="NCBI Taxonomy" id="2528015"/>
    <lineage>
        <taxon>Bacteria</taxon>
        <taxon>Pseudomonadati</taxon>
        <taxon>Planctomycetota</taxon>
        <taxon>Planctomycetia</taxon>
        <taxon>Pirellulales</taxon>
        <taxon>Pirellulaceae</taxon>
        <taxon>Rubripirellula</taxon>
    </lineage>
</organism>
<keyword evidence="3" id="KW-1185">Reference proteome</keyword>
<evidence type="ECO:0000259" key="1">
    <source>
        <dbReference type="Pfam" id="PF13439"/>
    </source>
</evidence>
<dbReference type="PANTHER" id="PTHR45947:SF15">
    <property type="entry name" value="TEICHURONIC ACID BIOSYNTHESIS GLYCOSYLTRANSFERASE TUAC-RELATED"/>
    <property type="match status" value="1"/>
</dbReference>
<dbReference type="AlphaFoldDB" id="A0A5C6FF00"/>
<gene>
    <name evidence="2" type="primary">tuaC_1</name>
    <name evidence="2" type="ORF">Poly51_15540</name>
</gene>
<dbReference type="Gene3D" id="3.40.50.2000">
    <property type="entry name" value="Glycogen Phosphorylase B"/>
    <property type="match status" value="2"/>
</dbReference>
<name>A0A5C6FF00_9BACT</name>
<dbReference type="EC" id="2.4.-.-" evidence="2"/>
<evidence type="ECO:0000313" key="3">
    <source>
        <dbReference type="Proteomes" id="UP000318288"/>
    </source>
</evidence>
<dbReference type="RefSeq" id="WP_246114329.1">
    <property type="nucleotide sequence ID" value="NZ_SJPW01000002.1"/>
</dbReference>